<dbReference type="InterPro" id="IPR001055">
    <property type="entry name" value="Adrenodoxin-like"/>
</dbReference>
<keyword evidence="9" id="KW-0496">Mitochondrion</keyword>
<evidence type="ECO:0000256" key="6">
    <source>
        <dbReference type="ARBA" id="ARBA00022982"/>
    </source>
</evidence>
<dbReference type="GO" id="GO:0046872">
    <property type="term" value="F:metal ion binding"/>
    <property type="evidence" value="ECO:0007669"/>
    <property type="project" value="UniProtKB-KW"/>
</dbReference>
<dbReference type="SUPFAM" id="SSF54292">
    <property type="entry name" value="2Fe-2S ferredoxin-like"/>
    <property type="match status" value="1"/>
</dbReference>
<name>A0A7J5YS50_DISMA</name>
<comment type="similarity">
    <text evidence="2">Belongs to the adrenodoxin/putidaredoxin family.</text>
</comment>
<dbReference type="Gene3D" id="3.10.20.30">
    <property type="match status" value="1"/>
</dbReference>
<comment type="cofactor">
    <cofactor evidence="11">
        <name>[2Fe-2S] cluster</name>
        <dbReference type="ChEBI" id="CHEBI:190135"/>
    </cofactor>
</comment>
<keyword evidence="5" id="KW-0479">Metal-binding</keyword>
<evidence type="ECO:0000256" key="11">
    <source>
        <dbReference type="ARBA" id="ARBA00034078"/>
    </source>
</evidence>
<evidence type="ECO:0000256" key="2">
    <source>
        <dbReference type="ARBA" id="ARBA00010914"/>
    </source>
</evidence>
<evidence type="ECO:0000313" key="17">
    <source>
        <dbReference type="Proteomes" id="UP000518266"/>
    </source>
</evidence>
<keyword evidence="17" id="KW-1185">Reference proteome</keyword>
<evidence type="ECO:0000256" key="5">
    <source>
        <dbReference type="ARBA" id="ARBA00022723"/>
    </source>
</evidence>
<dbReference type="FunFam" id="3.10.20.30:FF:000013">
    <property type="entry name" value="Adrenodoxin, mitochondrial"/>
    <property type="match status" value="1"/>
</dbReference>
<dbReference type="InterPro" id="IPR001041">
    <property type="entry name" value="2Fe-2S_ferredoxin-type"/>
</dbReference>
<dbReference type="GO" id="GO:0005759">
    <property type="term" value="C:mitochondrial matrix"/>
    <property type="evidence" value="ECO:0007669"/>
    <property type="project" value="UniProtKB-SubCell"/>
</dbReference>
<evidence type="ECO:0000256" key="9">
    <source>
        <dbReference type="ARBA" id="ARBA00023128"/>
    </source>
</evidence>
<evidence type="ECO:0000259" key="15">
    <source>
        <dbReference type="PROSITE" id="PS51085"/>
    </source>
</evidence>
<accession>A0A7J5YS50</accession>
<dbReference type="PROSITE" id="PS51085">
    <property type="entry name" value="2FE2S_FER_2"/>
    <property type="match status" value="1"/>
</dbReference>
<evidence type="ECO:0000256" key="10">
    <source>
        <dbReference type="ARBA" id="ARBA00032838"/>
    </source>
</evidence>
<dbReference type="InterPro" id="IPR018298">
    <property type="entry name" value="Adrenodoxin_Fe-S_BS"/>
</dbReference>
<evidence type="ECO:0000313" key="16">
    <source>
        <dbReference type="EMBL" id="KAF3852230.1"/>
    </source>
</evidence>
<evidence type="ECO:0000256" key="12">
    <source>
        <dbReference type="ARBA" id="ARBA00040942"/>
    </source>
</evidence>
<evidence type="ECO:0000256" key="8">
    <source>
        <dbReference type="ARBA" id="ARBA00023014"/>
    </source>
</evidence>
<dbReference type="InterPro" id="IPR012675">
    <property type="entry name" value="Beta-grasp_dom_sf"/>
</dbReference>
<evidence type="ECO:0000256" key="13">
    <source>
        <dbReference type="ARBA" id="ARBA00041497"/>
    </source>
</evidence>
<evidence type="ECO:0000256" key="7">
    <source>
        <dbReference type="ARBA" id="ARBA00023004"/>
    </source>
</evidence>
<dbReference type="InterPro" id="IPR036010">
    <property type="entry name" value="2Fe-2S_ferredoxin-like_sf"/>
</dbReference>
<proteinExistence type="inferred from homology"/>
<feature type="domain" description="2Fe-2S ferredoxin-type" evidence="15">
    <location>
        <begin position="119"/>
        <end position="220"/>
    </location>
</feature>
<dbReference type="OrthoDB" id="268593at2759"/>
<dbReference type="PROSITE" id="PS00814">
    <property type="entry name" value="ADX"/>
    <property type="match status" value="1"/>
</dbReference>
<keyword evidence="3" id="KW-0813">Transport</keyword>
<protein>
    <recommendedName>
        <fullName evidence="12">Ferredoxin-2, mitochondrial</fullName>
    </recommendedName>
    <alternativeName>
        <fullName evidence="10">Adrenodoxin-like protein</fullName>
    </alternativeName>
    <alternativeName>
        <fullName evidence="13">Ferredoxin-1-like protein</fullName>
    </alternativeName>
</protein>
<gene>
    <name evidence="16" type="ORF">F7725_005585</name>
</gene>
<reference evidence="16 17" key="1">
    <citation type="submission" date="2020-03" db="EMBL/GenBank/DDBJ databases">
        <title>Dissostichus mawsoni Genome sequencing and assembly.</title>
        <authorList>
            <person name="Park H."/>
        </authorList>
    </citation>
    <scope>NUCLEOTIDE SEQUENCE [LARGE SCALE GENOMIC DNA]</scope>
    <source>
        <strain evidence="16">DM0001</strain>
        <tissue evidence="16">Muscle</tissue>
    </source>
</reference>
<organism evidence="16 17">
    <name type="scientific">Dissostichus mawsoni</name>
    <name type="common">Antarctic cod</name>
    <dbReference type="NCBI Taxonomy" id="36200"/>
    <lineage>
        <taxon>Eukaryota</taxon>
        <taxon>Metazoa</taxon>
        <taxon>Chordata</taxon>
        <taxon>Craniata</taxon>
        <taxon>Vertebrata</taxon>
        <taxon>Euteleostomi</taxon>
        <taxon>Actinopterygii</taxon>
        <taxon>Neopterygii</taxon>
        <taxon>Teleostei</taxon>
        <taxon>Neoteleostei</taxon>
        <taxon>Acanthomorphata</taxon>
        <taxon>Eupercaria</taxon>
        <taxon>Perciformes</taxon>
        <taxon>Notothenioidei</taxon>
        <taxon>Nototheniidae</taxon>
        <taxon>Dissostichus</taxon>
    </lineage>
</organism>
<dbReference type="GO" id="GO:0009055">
    <property type="term" value="F:electron transfer activity"/>
    <property type="evidence" value="ECO:0007669"/>
    <property type="project" value="TreeGrafter"/>
</dbReference>
<comment type="subcellular location">
    <subcellularLocation>
        <location evidence="1">Mitochondrion matrix</location>
    </subcellularLocation>
</comment>
<evidence type="ECO:0000256" key="3">
    <source>
        <dbReference type="ARBA" id="ARBA00022448"/>
    </source>
</evidence>
<keyword evidence="4" id="KW-0001">2Fe-2S</keyword>
<evidence type="ECO:0000256" key="1">
    <source>
        <dbReference type="ARBA" id="ARBA00004305"/>
    </source>
</evidence>
<comment type="caution">
    <text evidence="16">The sequence shown here is derived from an EMBL/GenBank/DDBJ whole genome shotgun (WGS) entry which is preliminary data.</text>
</comment>
<dbReference type="CDD" id="cd00207">
    <property type="entry name" value="fer2"/>
    <property type="match status" value="1"/>
</dbReference>
<evidence type="ECO:0000256" key="4">
    <source>
        <dbReference type="ARBA" id="ARBA00022714"/>
    </source>
</evidence>
<dbReference type="Proteomes" id="UP000518266">
    <property type="component" value="Unassembled WGS sequence"/>
</dbReference>
<evidence type="ECO:0000256" key="14">
    <source>
        <dbReference type="ARBA" id="ARBA00058507"/>
    </source>
</evidence>
<dbReference type="AlphaFoldDB" id="A0A7J5YS50"/>
<comment type="function">
    <text evidence="14">Electron donor, of the core iron-sulfur cluster (ISC) assembly complex, that acts to reduce the persulfide into sulfide during [2Fe-2S] clusters assembly on the scaffolding protein ISCU. The core iron-sulfur cluster (ISC) assembly complex is involved in the de novo synthesis of a [2Fe-2S] cluster, the first step of the mitochondrial iron-sulfur protein biogenesis. This process is initiated by the cysteine desulfurase complex (NFS1:LYRM4:NDUFAB1) that produces persulfide which is delivered on the scaffold protein ISCU in a FXN-dependent manner. Then this complex is stabilized by FDX2 which provides reducing equivalents to accomplish the [2Fe-2S] cluster assembly. Finally, the [2Fe-2S] cluster is transferred from ISCU to chaperone proteins, including HSCB, HSPA9 and GLRX5. Essential for coenzyme Q biosynthesis: together with FDXR, transfers the electrons required for the hydroxylation reaction performed by COQ6.</text>
</comment>
<keyword evidence="6" id="KW-0249">Electron transport</keyword>
<keyword evidence="8" id="KW-0411">Iron-sulfur</keyword>
<dbReference type="PANTHER" id="PTHR23426">
    <property type="entry name" value="FERREDOXIN/ADRENODOXIN"/>
    <property type="match status" value="1"/>
</dbReference>
<dbReference type="PANTHER" id="PTHR23426:SF65">
    <property type="entry name" value="FERREDOXIN-2, MITOCHONDRIAL"/>
    <property type="match status" value="1"/>
</dbReference>
<keyword evidence="7" id="KW-0408">Iron</keyword>
<sequence length="233" mass="26270">MKQQRPLLSQRCITAQMSLLQRSFVIGRFRSCDQNRIMAASAAVRSSMGLTLRLSRSIPDCSTCPFYRLKSCVNSVGKLQRKGSFDSFRTINRHLQTSIALYHSEEGSSNAEDPEDVVNVVYIDRSGRRIPVKAKVGDNVMYLAQRHGIELEGSCEASLACSTCHVYVNDTHFDKLPEPDEREDDMLDMAPLLQENSRLGCQIILTHELEGIELTLPKVTRNFYVDGHVPKPH</sequence>
<dbReference type="Pfam" id="PF00111">
    <property type="entry name" value="Fer2"/>
    <property type="match status" value="1"/>
</dbReference>
<dbReference type="GO" id="GO:0140647">
    <property type="term" value="P:P450-containing electron transport chain"/>
    <property type="evidence" value="ECO:0007669"/>
    <property type="project" value="InterPro"/>
</dbReference>
<dbReference type="PRINTS" id="PR00355">
    <property type="entry name" value="ADRENODOXIN"/>
</dbReference>
<dbReference type="GO" id="GO:0051537">
    <property type="term" value="F:2 iron, 2 sulfur cluster binding"/>
    <property type="evidence" value="ECO:0007669"/>
    <property type="project" value="UniProtKB-KW"/>
</dbReference>
<dbReference type="EMBL" id="JAAKFY010000009">
    <property type="protein sequence ID" value="KAF3852230.1"/>
    <property type="molecule type" value="Genomic_DNA"/>
</dbReference>